<gene>
    <name evidence="1" type="ORF">Metli_2015</name>
</gene>
<evidence type="ECO:0000313" key="1">
    <source>
        <dbReference type="EMBL" id="EJG07957.1"/>
    </source>
</evidence>
<dbReference type="Proteomes" id="UP000005095">
    <property type="component" value="Chromosome"/>
</dbReference>
<protein>
    <submittedName>
        <fullName evidence="1">Uncharacterized protein</fullName>
    </submittedName>
</protein>
<sequence length="322" mass="38142">MCPSNPSKVIMPKNMDDLFKHVTETRENTQKKETWESFLERYWSIHKIDPDQLFCNIQFIGSIQSRKNMYFCYEYGALYLLSTGFKEITRPNIVMKEEVEELADFISDTRPLKAFSLSQLMDAMCGHTFSSERISEALALNRTETLRDDPLYLLVMNACYVLTALNRLSLDKVGRGVIFSKKVRKDQHADDTDIYAGIRYVGKIRDKTWLFENQKLYFTIQMNLFRGSIVPYIKEEIEYLQKFVTQYPVGERVIINDIVGDFDYSKRFQKIYTQIEYRNIRNDRDDRDFFVSRIKNSLEVVEYLAHSVKVKKEGRNRVFERI</sequence>
<name>J1L4D3_9EURY</name>
<keyword evidence="2" id="KW-1185">Reference proteome</keyword>
<dbReference type="STRING" id="28892.Metli_2015"/>
<dbReference type="HOGENOM" id="CLU_862243_0_0_2"/>
<evidence type="ECO:0000313" key="2">
    <source>
        <dbReference type="Proteomes" id="UP000005095"/>
    </source>
</evidence>
<organism evidence="1 2">
    <name type="scientific">Methanofollis liminatans DSM 4140</name>
    <dbReference type="NCBI Taxonomy" id="28892"/>
    <lineage>
        <taxon>Archaea</taxon>
        <taxon>Methanobacteriati</taxon>
        <taxon>Methanobacteriota</taxon>
        <taxon>Stenosarchaea group</taxon>
        <taxon>Methanomicrobia</taxon>
        <taxon>Methanomicrobiales</taxon>
        <taxon>Methanomicrobiaceae</taxon>
        <taxon>Methanofollis</taxon>
    </lineage>
</organism>
<accession>J1L4D3</accession>
<dbReference type="AlphaFoldDB" id="J1L4D3"/>
<dbReference type="EMBL" id="CM001555">
    <property type="protein sequence ID" value="EJG07957.1"/>
    <property type="molecule type" value="Genomic_DNA"/>
</dbReference>
<proteinExistence type="predicted"/>
<reference evidence="1 2" key="1">
    <citation type="submission" date="2011-08" db="EMBL/GenBank/DDBJ databases">
        <title>The complete genome of Methanofollis liminatans DSM 4140.</title>
        <authorList>
            <consortium name="US DOE Joint Genome Institute (JGI-PGF)"/>
            <person name="Lucas S."/>
            <person name="Han J."/>
            <person name="Lapidus A."/>
            <person name="Bruce D."/>
            <person name="Goodwin L."/>
            <person name="Pitluck S."/>
            <person name="Peters L."/>
            <person name="Kyrpides N."/>
            <person name="Mavromatis K."/>
            <person name="Ivanova N."/>
            <person name="Mikhailova N."/>
            <person name="Lu M."/>
            <person name="Detter J.C."/>
            <person name="Tapia R."/>
            <person name="Han C."/>
            <person name="Land M."/>
            <person name="Hauser L."/>
            <person name="Markowitz V."/>
            <person name="Cheng J.-F."/>
            <person name="Hugenholtz P."/>
            <person name="Woyke T."/>
            <person name="Wu D."/>
            <person name="Spring S."/>
            <person name="Schuler E."/>
            <person name="Brambilla E."/>
            <person name="Klenk H.-P."/>
            <person name="Eisen J.A."/>
        </authorList>
    </citation>
    <scope>NUCLEOTIDE SEQUENCE [LARGE SCALE GENOMIC DNA]</scope>
    <source>
        <strain evidence="1 2">DSM 4140</strain>
    </source>
</reference>